<dbReference type="CTD" id="36343697"/>
<comment type="caution">
    <text evidence="2">The sequence shown here is derived from an EMBL/GenBank/DDBJ whole genome shotgun (WGS) entry which is preliminary data.</text>
</comment>
<name>W6U7L5_ECHGR</name>
<evidence type="ECO:0000256" key="1">
    <source>
        <dbReference type="SAM" id="MobiDB-lite"/>
    </source>
</evidence>
<organism evidence="2 3">
    <name type="scientific">Echinococcus granulosus</name>
    <name type="common">Hydatid tapeworm</name>
    <dbReference type="NCBI Taxonomy" id="6210"/>
    <lineage>
        <taxon>Eukaryota</taxon>
        <taxon>Metazoa</taxon>
        <taxon>Spiralia</taxon>
        <taxon>Lophotrochozoa</taxon>
        <taxon>Platyhelminthes</taxon>
        <taxon>Cestoda</taxon>
        <taxon>Eucestoda</taxon>
        <taxon>Cyclophyllidea</taxon>
        <taxon>Taeniidae</taxon>
        <taxon>Echinococcus</taxon>
        <taxon>Echinococcus granulosus group</taxon>
    </lineage>
</organism>
<evidence type="ECO:0000313" key="3">
    <source>
        <dbReference type="Proteomes" id="UP000019149"/>
    </source>
</evidence>
<reference evidence="2 3" key="1">
    <citation type="journal article" date="2013" name="Nat. Genet.">
        <title>The genome of the hydatid tapeworm Echinococcus granulosus.</title>
        <authorList>
            <person name="Zheng H."/>
            <person name="Zhang W."/>
            <person name="Zhang L."/>
            <person name="Zhang Z."/>
            <person name="Li J."/>
            <person name="Lu G."/>
            <person name="Zhu Y."/>
            <person name="Wang Y."/>
            <person name="Huang Y."/>
            <person name="Liu J."/>
            <person name="Kang H."/>
            <person name="Chen J."/>
            <person name="Wang L."/>
            <person name="Chen A."/>
            <person name="Yu S."/>
            <person name="Gao Z."/>
            <person name="Jin L."/>
            <person name="Gu W."/>
            <person name="Wang Z."/>
            <person name="Zhao L."/>
            <person name="Shi B."/>
            <person name="Wen H."/>
            <person name="Lin R."/>
            <person name="Jones M.K."/>
            <person name="Brejova B."/>
            <person name="Vinar T."/>
            <person name="Zhao G."/>
            <person name="McManus D.P."/>
            <person name="Chen Z."/>
            <person name="Zhou Y."/>
            <person name="Wang S."/>
        </authorList>
    </citation>
    <scope>NUCLEOTIDE SEQUENCE [LARGE SCALE GENOMIC DNA]</scope>
</reference>
<sequence>MNGLEWAAAECEKCPTICYLPPLTAQGSEEWNFYFHPGVPSFIHRLLILTTTYIERQSMSSSTSSSFFRVNQFVLKAWRQLNSQWNKRGKDNQSIQICQQSSHEFVHGRTISAWNVIILSFYSPSFPFTGAFVLWGGDVMSDSTSHTFNPSAYVKGRAVNKSCVQEHERPPPTLCLSPSPTTYVGNYIRLRRSLLQYGVKLQLVLSSSSPVGAKLTNAPTMRGADELLCISTEILLSPPVAGKRTTCTALPSSLGINIGENKDRIRSLVNVSRLRSLKEVEAASSVKAATAKPAESSTNQTDGGSSEGVLIPAKGVSRHTKSEQFSIVGSEAPLASAVVTIFDVAHYEGSGGDVEVTLKYSHRPGT</sequence>
<accession>W6U7L5</accession>
<dbReference type="GeneID" id="36343697"/>
<dbReference type="KEGG" id="egl:EGR_07982"/>
<feature type="region of interest" description="Disordered" evidence="1">
    <location>
        <begin position="285"/>
        <end position="310"/>
    </location>
</feature>
<dbReference type="RefSeq" id="XP_024348361.1">
    <property type="nucleotide sequence ID" value="XM_024497231.1"/>
</dbReference>
<proteinExistence type="predicted"/>
<evidence type="ECO:0000313" key="2">
    <source>
        <dbReference type="EMBL" id="EUB57165.1"/>
    </source>
</evidence>
<dbReference type="Proteomes" id="UP000019149">
    <property type="component" value="Unassembled WGS sequence"/>
</dbReference>
<keyword evidence="3" id="KW-1185">Reference proteome</keyword>
<feature type="compositionally biased region" description="Polar residues" evidence="1">
    <location>
        <begin position="295"/>
        <end position="304"/>
    </location>
</feature>
<dbReference type="EMBL" id="APAU02000092">
    <property type="protein sequence ID" value="EUB57165.1"/>
    <property type="molecule type" value="Genomic_DNA"/>
</dbReference>
<dbReference type="AlphaFoldDB" id="W6U7L5"/>
<protein>
    <submittedName>
        <fullName evidence="2">Uncharacterized protein</fullName>
    </submittedName>
</protein>
<gene>
    <name evidence="2" type="ORF">EGR_07982</name>
</gene>